<gene>
    <name evidence="1" type="ORF">JOF34_002228</name>
</gene>
<evidence type="ECO:0000313" key="1">
    <source>
        <dbReference type="EMBL" id="MBP2437642.1"/>
    </source>
</evidence>
<evidence type="ECO:0000313" key="2">
    <source>
        <dbReference type="Proteomes" id="UP001519362"/>
    </source>
</evidence>
<keyword evidence="2" id="KW-1185">Reference proteome</keyword>
<dbReference type="SUPFAM" id="SSF53850">
    <property type="entry name" value="Periplasmic binding protein-like II"/>
    <property type="match status" value="1"/>
</dbReference>
<sequence length="149" mass="16255">MSSASGHDLELLRMPGESEFDRAGMYFKPAMYYSISERSAHQDEAAAFVDFLLNDEDAAAIMLTDRGLPANLDVRESILGSLESADQRMADFMTEIESEIVDSTPVPPNGSGEVQDIMIRVNTEVLFGSLSPEEAAQRFIDEVNAATAS</sequence>
<reference evidence="1 2" key="1">
    <citation type="submission" date="2021-03" db="EMBL/GenBank/DDBJ databases">
        <title>Sequencing the genomes of 1000 actinobacteria strains.</title>
        <authorList>
            <person name="Klenk H.-P."/>
        </authorList>
    </citation>
    <scope>NUCLEOTIDE SEQUENCE [LARGE SCALE GENOMIC DNA]</scope>
    <source>
        <strain evidence="1 2">DSM 24221</strain>
    </source>
</reference>
<organism evidence="1 2">
    <name type="scientific">Microbacterium amylolyticum</name>
    <dbReference type="NCBI Taxonomy" id="936337"/>
    <lineage>
        <taxon>Bacteria</taxon>
        <taxon>Bacillati</taxon>
        <taxon>Actinomycetota</taxon>
        <taxon>Actinomycetes</taxon>
        <taxon>Micrococcales</taxon>
        <taxon>Microbacteriaceae</taxon>
        <taxon>Microbacterium</taxon>
    </lineage>
</organism>
<proteinExistence type="predicted"/>
<name>A0ABS4ZKA9_9MICO</name>
<dbReference type="EMBL" id="JAGIOL010000001">
    <property type="protein sequence ID" value="MBP2437642.1"/>
    <property type="molecule type" value="Genomic_DNA"/>
</dbReference>
<dbReference type="Gene3D" id="3.40.190.10">
    <property type="entry name" value="Periplasmic binding protein-like II"/>
    <property type="match status" value="2"/>
</dbReference>
<dbReference type="Proteomes" id="UP001519362">
    <property type="component" value="Unassembled WGS sequence"/>
</dbReference>
<accession>A0ABS4ZKA9</accession>
<comment type="caution">
    <text evidence="1">The sequence shown here is derived from an EMBL/GenBank/DDBJ whole genome shotgun (WGS) entry which is preliminary data.</text>
</comment>
<protein>
    <submittedName>
        <fullName evidence="1">ABC-type glycerol-3-phosphate transport system substrate-binding protein</fullName>
    </submittedName>
</protein>
<dbReference type="RefSeq" id="WP_241245062.1">
    <property type="nucleotide sequence ID" value="NZ_CP049253.1"/>
</dbReference>